<dbReference type="Proteomes" id="UP001341840">
    <property type="component" value="Unassembled WGS sequence"/>
</dbReference>
<dbReference type="EMBL" id="JASCZI010030586">
    <property type="protein sequence ID" value="MED6123746.1"/>
    <property type="molecule type" value="Genomic_DNA"/>
</dbReference>
<feature type="transmembrane region" description="Helical" evidence="2">
    <location>
        <begin position="108"/>
        <end position="133"/>
    </location>
</feature>
<keyword evidence="2" id="KW-0812">Transmembrane</keyword>
<gene>
    <name evidence="4" type="ORF">PIB30_052294</name>
</gene>
<accession>A0ABU6RI64</accession>
<evidence type="ECO:0000256" key="3">
    <source>
        <dbReference type="SAM" id="SignalP"/>
    </source>
</evidence>
<keyword evidence="2" id="KW-0472">Membrane</keyword>
<feature type="signal peptide" evidence="3">
    <location>
        <begin position="1"/>
        <end position="24"/>
    </location>
</feature>
<protein>
    <recommendedName>
        <fullName evidence="6">Transmembrane protein</fullName>
    </recommendedName>
</protein>
<dbReference type="PANTHER" id="PTHR37189">
    <property type="entry name" value="CONCANAVALIN A-LIKE LECTIN/GLUCANASE DOMAIN-CONTAINING PROTEIN-RELATED"/>
    <property type="match status" value="1"/>
</dbReference>
<name>A0ABU6RI64_9FABA</name>
<evidence type="ECO:0000256" key="1">
    <source>
        <dbReference type="SAM" id="MobiDB-lite"/>
    </source>
</evidence>
<keyword evidence="5" id="KW-1185">Reference proteome</keyword>
<proteinExistence type="predicted"/>
<evidence type="ECO:0000313" key="4">
    <source>
        <dbReference type="EMBL" id="MED6123746.1"/>
    </source>
</evidence>
<reference evidence="4 5" key="1">
    <citation type="journal article" date="2023" name="Plants (Basel)">
        <title>Bridging the Gap: Combining Genomics and Transcriptomics Approaches to Understand Stylosanthes scabra, an Orphan Legume from the Brazilian Caatinga.</title>
        <authorList>
            <person name="Ferreira-Neto J.R.C."/>
            <person name="da Silva M.D."/>
            <person name="Binneck E."/>
            <person name="de Melo N.F."/>
            <person name="da Silva R.H."/>
            <person name="de Melo A.L.T.M."/>
            <person name="Pandolfi V."/>
            <person name="Bustamante F.O."/>
            <person name="Brasileiro-Vidal A.C."/>
            <person name="Benko-Iseppon A.M."/>
        </authorList>
    </citation>
    <scope>NUCLEOTIDE SEQUENCE [LARGE SCALE GENOMIC DNA]</scope>
    <source>
        <tissue evidence="4">Leaves</tissue>
    </source>
</reference>
<feature type="region of interest" description="Disordered" evidence="1">
    <location>
        <begin position="39"/>
        <end position="86"/>
    </location>
</feature>
<sequence>MAETVLTALVVVAIGIILIGDSSARELRPSDHGLVFQTLSPTGAKSSPEMRSFFNSDSQNSSSLSSSTTSSSNVAIPRAMNSPAAPPSWLREASAAVGPNGGDRVSKALMAASVVCGTVGAVLLLASGLVYLLKYRTKQKQNAASFGEGVDRNNHVENDDENNKLQLVVCEP</sequence>
<feature type="chain" id="PRO_5047338171" description="Transmembrane protein" evidence="3">
    <location>
        <begin position="25"/>
        <end position="172"/>
    </location>
</feature>
<evidence type="ECO:0000313" key="5">
    <source>
        <dbReference type="Proteomes" id="UP001341840"/>
    </source>
</evidence>
<comment type="caution">
    <text evidence="4">The sequence shown here is derived from an EMBL/GenBank/DDBJ whole genome shotgun (WGS) entry which is preliminary data.</text>
</comment>
<dbReference type="PANTHER" id="PTHR37189:SF2">
    <property type="entry name" value="PROTEIN, PUTATIVE-RELATED"/>
    <property type="match status" value="1"/>
</dbReference>
<keyword evidence="2" id="KW-1133">Transmembrane helix</keyword>
<feature type="compositionally biased region" description="Low complexity" evidence="1">
    <location>
        <begin position="52"/>
        <end position="72"/>
    </location>
</feature>
<evidence type="ECO:0000256" key="2">
    <source>
        <dbReference type="SAM" id="Phobius"/>
    </source>
</evidence>
<evidence type="ECO:0008006" key="6">
    <source>
        <dbReference type="Google" id="ProtNLM"/>
    </source>
</evidence>
<keyword evidence="3" id="KW-0732">Signal</keyword>
<organism evidence="4 5">
    <name type="scientific">Stylosanthes scabra</name>
    <dbReference type="NCBI Taxonomy" id="79078"/>
    <lineage>
        <taxon>Eukaryota</taxon>
        <taxon>Viridiplantae</taxon>
        <taxon>Streptophyta</taxon>
        <taxon>Embryophyta</taxon>
        <taxon>Tracheophyta</taxon>
        <taxon>Spermatophyta</taxon>
        <taxon>Magnoliopsida</taxon>
        <taxon>eudicotyledons</taxon>
        <taxon>Gunneridae</taxon>
        <taxon>Pentapetalae</taxon>
        <taxon>rosids</taxon>
        <taxon>fabids</taxon>
        <taxon>Fabales</taxon>
        <taxon>Fabaceae</taxon>
        <taxon>Papilionoideae</taxon>
        <taxon>50 kb inversion clade</taxon>
        <taxon>dalbergioids sensu lato</taxon>
        <taxon>Dalbergieae</taxon>
        <taxon>Pterocarpus clade</taxon>
        <taxon>Stylosanthes</taxon>
    </lineage>
</organism>